<proteinExistence type="predicted"/>
<evidence type="ECO:0000313" key="1">
    <source>
        <dbReference type="EMBL" id="NJP01272.1"/>
    </source>
</evidence>
<gene>
    <name evidence="1" type="ORF">HBH25_10400</name>
</gene>
<organism evidence="1 2">
    <name type="scientific">Pseudomonas quercus</name>
    <dbReference type="NCBI Taxonomy" id="2722792"/>
    <lineage>
        <taxon>Bacteria</taxon>
        <taxon>Pseudomonadati</taxon>
        <taxon>Pseudomonadota</taxon>
        <taxon>Gammaproteobacteria</taxon>
        <taxon>Pseudomonadales</taxon>
        <taxon>Pseudomonadaceae</taxon>
        <taxon>Pseudomonas</taxon>
    </lineage>
</organism>
<keyword evidence="2" id="KW-1185">Reference proteome</keyword>
<sequence length="157" mass="17789">MKKTDFKTIIGNVKKYLSILFLLCFVGALVYAYLYKPEFPSKIVLKQGFIPGQFIYVVQDARDRGEPISLRLYVNDSGVKNNESMNMILGRTPPFLVTDTDLKDLEIQHVSNGLHIRLKGAVSIYSSNLHLKNGDTFTNYYVSLEQVDTRPPLPSGR</sequence>
<dbReference type="EMBL" id="JAAVJI010000004">
    <property type="protein sequence ID" value="NJP01272.1"/>
    <property type="molecule type" value="Genomic_DNA"/>
</dbReference>
<dbReference type="RefSeq" id="WP_168083831.1">
    <property type="nucleotide sequence ID" value="NZ_JAAVJI010000004.1"/>
</dbReference>
<comment type="caution">
    <text evidence="1">The sequence shown here is derived from an EMBL/GenBank/DDBJ whole genome shotgun (WGS) entry which is preliminary data.</text>
</comment>
<accession>A0ABX0YDB7</accession>
<dbReference type="Proteomes" id="UP000746535">
    <property type="component" value="Unassembled WGS sequence"/>
</dbReference>
<name>A0ABX0YDB7_9PSED</name>
<evidence type="ECO:0000313" key="2">
    <source>
        <dbReference type="Proteomes" id="UP000746535"/>
    </source>
</evidence>
<reference evidence="1 2" key="1">
    <citation type="submission" date="2020-03" db="EMBL/GenBank/DDBJ databases">
        <authorList>
            <person name="Wang L."/>
            <person name="He N."/>
            <person name="Li Y."/>
            <person name="Fang Y."/>
            <person name="Zhang F."/>
        </authorList>
    </citation>
    <scope>NUCLEOTIDE SEQUENCE [LARGE SCALE GENOMIC DNA]</scope>
    <source>
        <strain evidence="2">hsmgli-8</strain>
    </source>
</reference>
<protein>
    <submittedName>
        <fullName evidence="1">Uncharacterized protein</fullName>
    </submittedName>
</protein>